<keyword evidence="2" id="KW-1185">Reference proteome</keyword>
<protein>
    <submittedName>
        <fullName evidence="1">Uncharacterized protein</fullName>
    </submittedName>
</protein>
<reference evidence="2" key="1">
    <citation type="journal article" date="2014" name="Genome Biol.">
        <title>Genome analysis of a major urban malaria vector mosquito, Anopheles stephensi.</title>
        <authorList>
            <person name="Jiang X."/>
            <person name="Peery A."/>
            <person name="Hall A.B."/>
            <person name="Sharma A."/>
            <person name="Chen X.G."/>
            <person name="Waterhouse R.M."/>
            <person name="Komissarov A."/>
            <person name="Riehle M.M."/>
            <person name="Shouche Y."/>
            <person name="Sharakhova M.V."/>
            <person name="Lawson D."/>
            <person name="Pakpour N."/>
            <person name="Arensburger P."/>
            <person name="Davidson V.L."/>
            <person name="Eiglmeier K."/>
            <person name="Emrich S."/>
            <person name="George P."/>
            <person name="Kennedy R.C."/>
            <person name="Mane S.P."/>
            <person name="Maslen G."/>
            <person name="Oringanje C."/>
            <person name="Qi Y."/>
            <person name="Settlage R."/>
            <person name="Tojo M."/>
            <person name="Tubio J.M."/>
            <person name="Unger M.F."/>
            <person name="Wang B."/>
            <person name="Vernick K.D."/>
            <person name="Ribeiro J.M."/>
            <person name="James A.A."/>
            <person name="Michel K."/>
            <person name="Riehle M.A."/>
            <person name="Luckhart S."/>
            <person name="Sharakhov I.V."/>
            <person name="Tu Z."/>
        </authorList>
    </citation>
    <scope>NUCLEOTIDE SEQUENCE [LARGE SCALE GENOMIC DNA]</scope>
    <source>
        <strain evidence="2">Indian</strain>
    </source>
</reference>
<sequence>MKAFCFTLTILCAVQSILAYPRPDFAINGAVSGSGQVKTASLDLGTEVAKTGQRSVDLASGYTLLTTISANLEAIGDAIAAPGVDLATALNSLAGDMVGPVAIAFDGVIAKVDAFTAVLSGTFDGKLAAIETDTGVYIGKQFADAFRATGTTLNQLKTALTTLKSDVQAARTAAGSSSTVSSAIIRSKIPTRSVNNVLTQIRQLRATVPLITFVLATAIASIGLKFQTSGLNLTQQLQVLARSNGPSIADAFNPVYETIQTLHDLTINGLTAEMMSIGQLITASVTQKFNQVFGELRKSLNYLTATLQTLEADVQRARSVAGNAGTISDTIVRNNVPAKTQSDVAKALIGLRLQVDVVRYMTLKEQMTIIGTNIATVGLQLTSKLETLAPSKGDMPQVYSDVTNAIGTLRALLNTGLTAQTTVIEQLVGKYISDMLADASRQLVATLDRLAPQLALIQKGVNDAIVAYGSNVGLPDAYLRRYVSPKVVYELLRILQDLKSDLPLVTFIVELTLGHLSTADAFLLEFMDNVDGKVFETLMHYDTLKQEVLNGWMLQANAIVQPLQSSYRQQTTDIAFIKNDLQGMDTYDQFLKPVLDGYEELLGNANLLTLPGKVELIYADYLLAVVALDDYLDRFYDAKLCAPMRAILQVLIASGPWADYCFSKYSPRLLGLVAINSNRFLMCYQIEAARLSNLDALLDRLVVQIQFDIDDLAEHLVECFNRIEDGANCIASIGPYYSELVANLKLKVDDVLRLLTIQTKASANRAAACVAGGKCGFMASIETYIKDIQLCDEKGPKA</sequence>
<accession>A0A182Y0A0</accession>
<proteinExistence type="predicted"/>
<dbReference type="VEuPathDB" id="VectorBase:ASTEI20_034233"/>
<dbReference type="AlphaFoldDB" id="A0A182Y0A0"/>
<dbReference type="VEuPathDB" id="VectorBase:ASTE007269"/>
<evidence type="ECO:0000313" key="1">
    <source>
        <dbReference type="EnsemblMetazoa" id="ASTEI01886-PA"/>
    </source>
</evidence>
<organism evidence="1 2">
    <name type="scientific">Anopheles stephensi</name>
    <name type="common">Indo-Pakistan malaria mosquito</name>
    <dbReference type="NCBI Taxonomy" id="30069"/>
    <lineage>
        <taxon>Eukaryota</taxon>
        <taxon>Metazoa</taxon>
        <taxon>Ecdysozoa</taxon>
        <taxon>Arthropoda</taxon>
        <taxon>Hexapoda</taxon>
        <taxon>Insecta</taxon>
        <taxon>Pterygota</taxon>
        <taxon>Neoptera</taxon>
        <taxon>Endopterygota</taxon>
        <taxon>Diptera</taxon>
        <taxon>Nematocera</taxon>
        <taxon>Culicoidea</taxon>
        <taxon>Culicidae</taxon>
        <taxon>Anophelinae</taxon>
        <taxon>Anopheles</taxon>
    </lineage>
</organism>
<dbReference type="VEuPathDB" id="VectorBase:ASTEI01886"/>
<dbReference type="EnsemblMetazoa" id="ASTEI01886-RA">
    <property type="protein sequence ID" value="ASTEI01886-PA"/>
    <property type="gene ID" value="ASTEI01886"/>
</dbReference>
<name>A0A182Y0A0_ANOST</name>
<dbReference type="Proteomes" id="UP000076408">
    <property type="component" value="Unassembled WGS sequence"/>
</dbReference>
<reference evidence="1" key="2">
    <citation type="submission" date="2020-05" db="UniProtKB">
        <authorList>
            <consortium name="EnsemblMetazoa"/>
        </authorList>
    </citation>
    <scope>IDENTIFICATION</scope>
    <source>
        <strain evidence="1">Indian</strain>
    </source>
</reference>
<evidence type="ECO:0000313" key="2">
    <source>
        <dbReference type="Proteomes" id="UP000076408"/>
    </source>
</evidence>
<dbReference type="VEuPathDB" id="VectorBase:ASTEI20_042952"/>
<dbReference type="VEuPathDB" id="VectorBase:ASTE007268"/>